<proteinExistence type="predicted"/>
<name>A0A382HUT6_9ZZZZ</name>
<dbReference type="Gene3D" id="3.90.380.10">
    <property type="entry name" value="Naphthalene 1,2-dioxygenase Alpha Subunit, Chain A, domain 1"/>
    <property type="match status" value="2"/>
</dbReference>
<keyword evidence="2" id="KW-0001">2Fe-2S</keyword>
<dbReference type="GO" id="GO:0016491">
    <property type="term" value="F:oxidoreductase activity"/>
    <property type="evidence" value="ECO:0007669"/>
    <property type="project" value="UniProtKB-KW"/>
</dbReference>
<dbReference type="InterPro" id="IPR001663">
    <property type="entry name" value="Rng_hydr_dOase-A"/>
</dbReference>
<dbReference type="Gene3D" id="2.102.10.10">
    <property type="entry name" value="Rieske [2Fe-2S] iron-sulphur domain"/>
    <property type="match status" value="1"/>
</dbReference>
<dbReference type="Pfam" id="PF00848">
    <property type="entry name" value="Ring_hydroxyl_A"/>
    <property type="match status" value="1"/>
</dbReference>
<dbReference type="Pfam" id="PF00355">
    <property type="entry name" value="Rieske"/>
    <property type="match status" value="1"/>
</dbReference>
<dbReference type="GO" id="GO:0051537">
    <property type="term" value="F:2 iron, 2 sulfur cluster binding"/>
    <property type="evidence" value="ECO:0007669"/>
    <property type="project" value="UniProtKB-KW"/>
</dbReference>
<dbReference type="PANTHER" id="PTHR43756:SF5">
    <property type="entry name" value="CHOLINE MONOOXYGENASE, CHLOROPLASTIC"/>
    <property type="match status" value="1"/>
</dbReference>
<dbReference type="AlphaFoldDB" id="A0A382HUT6"/>
<dbReference type="InterPro" id="IPR015879">
    <property type="entry name" value="Ring_hydroxy_dOase_asu_C_dom"/>
</dbReference>
<evidence type="ECO:0000256" key="3">
    <source>
        <dbReference type="ARBA" id="ARBA00022723"/>
    </source>
</evidence>
<dbReference type="CDD" id="cd03469">
    <property type="entry name" value="Rieske_RO_Alpha_N"/>
    <property type="match status" value="1"/>
</dbReference>
<accession>A0A382HUT6</accession>
<keyword evidence="3" id="KW-0479">Metal-binding</keyword>
<dbReference type="SUPFAM" id="SSF50022">
    <property type="entry name" value="ISP domain"/>
    <property type="match status" value="1"/>
</dbReference>
<sequence length="384" mass="43285">MARNNMAHANAGTIPQANDLFKVPVGNYFEVDRWQDEMSKVFKRMPLMLAMTAEVPVAGDYKAMDVGGVPILICRNRDGQVKAFINSCSHRGSQLVDEGTGHTTKFTCPYHAWTYGLNGQLAGIFAPDEFGEIDRSCHGLTELPSMERAGLIWVTLDKNSKLNIQDFLSGYDEMLAHFGFENWYHFGSQRVEGPNWKIAYDGYMDLYHLPILHKATFGPEFPHQAIYYSWGPHQRVAGPTRGMEGLLGDDADKWPTEFLTAGVWTIFPHVSIAGFDGGGRSVMISQLFPGDTPGTSYTIQNYVMEKEPDEAGRKAARDQFDFLRYVVQEEDYATGLKQQKALESRAKEYVLFGRNEEGGHNFHRWVDNILETADEDLPKLFQTG</sequence>
<feature type="domain" description="Rieske" evidence="7">
    <location>
        <begin position="47"/>
        <end position="154"/>
    </location>
</feature>
<evidence type="ECO:0000259" key="7">
    <source>
        <dbReference type="PROSITE" id="PS51296"/>
    </source>
</evidence>
<keyword evidence="4" id="KW-0560">Oxidoreductase</keyword>
<dbReference type="PROSITE" id="PS51296">
    <property type="entry name" value="RIESKE"/>
    <property type="match status" value="1"/>
</dbReference>
<dbReference type="GO" id="GO:0005506">
    <property type="term" value="F:iron ion binding"/>
    <property type="evidence" value="ECO:0007669"/>
    <property type="project" value="InterPro"/>
</dbReference>
<dbReference type="PRINTS" id="PR00090">
    <property type="entry name" value="RNGDIOXGNASE"/>
</dbReference>
<dbReference type="SUPFAM" id="SSF55961">
    <property type="entry name" value="Bet v1-like"/>
    <property type="match status" value="1"/>
</dbReference>
<evidence type="ECO:0000256" key="4">
    <source>
        <dbReference type="ARBA" id="ARBA00023002"/>
    </source>
</evidence>
<evidence type="ECO:0000313" key="8">
    <source>
        <dbReference type="EMBL" id="SVB90251.1"/>
    </source>
</evidence>
<evidence type="ECO:0000256" key="6">
    <source>
        <dbReference type="ARBA" id="ARBA00023014"/>
    </source>
</evidence>
<gene>
    <name evidence="8" type="ORF">METZ01_LOCUS243105</name>
</gene>
<organism evidence="8">
    <name type="scientific">marine metagenome</name>
    <dbReference type="NCBI Taxonomy" id="408172"/>
    <lineage>
        <taxon>unclassified sequences</taxon>
        <taxon>metagenomes</taxon>
        <taxon>ecological metagenomes</taxon>
    </lineage>
</organism>
<dbReference type="EMBL" id="UINC01063047">
    <property type="protein sequence ID" value="SVB90251.1"/>
    <property type="molecule type" value="Genomic_DNA"/>
</dbReference>
<keyword evidence="5" id="KW-0408">Iron</keyword>
<dbReference type="PANTHER" id="PTHR43756">
    <property type="entry name" value="CHOLINE MONOOXYGENASE, CHLOROPLASTIC"/>
    <property type="match status" value="1"/>
</dbReference>
<keyword evidence="6" id="KW-0411">Iron-sulfur</keyword>
<evidence type="ECO:0000256" key="5">
    <source>
        <dbReference type="ARBA" id="ARBA00023004"/>
    </source>
</evidence>
<dbReference type="InterPro" id="IPR036922">
    <property type="entry name" value="Rieske_2Fe-2S_sf"/>
</dbReference>
<comment type="cofactor">
    <cofactor evidence="1">
        <name>Fe cation</name>
        <dbReference type="ChEBI" id="CHEBI:24875"/>
    </cofactor>
</comment>
<evidence type="ECO:0000256" key="2">
    <source>
        <dbReference type="ARBA" id="ARBA00022714"/>
    </source>
</evidence>
<protein>
    <recommendedName>
        <fullName evidence="7">Rieske domain-containing protein</fullName>
    </recommendedName>
</protein>
<dbReference type="InterPro" id="IPR017941">
    <property type="entry name" value="Rieske_2Fe-2S"/>
</dbReference>
<evidence type="ECO:0000256" key="1">
    <source>
        <dbReference type="ARBA" id="ARBA00001962"/>
    </source>
</evidence>
<reference evidence="8" key="1">
    <citation type="submission" date="2018-05" db="EMBL/GenBank/DDBJ databases">
        <authorList>
            <person name="Lanie J.A."/>
            <person name="Ng W.-L."/>
            <person name="Kazmierczak K.M."/>
            <person name="Andrzejewski T.M."/>
            <person name="Davidsen T.M."/>
            <person name="Wayne K.J."/>
            <person name="Tettelin H."/>
            <person name="Glass J.I."/>
            <person name="Rusch D."/>
            <person name="Podicherti R."/>
            <person name="Tsui H.-C.T."/>
            <person name="Winkler M.E."/>
        </authorList>
    </citation>
    <scope>NUCLEOTIDE SEQUENCE</scope>
</reference>